<dbReference type="InterPro" id="IPR050230">
    <property type="entry name" value="CALM/Myosin/TropC-like"/>
</dbReference>
<dbReference type="GO" id="GO:0016460">
    <property type="term" value="C:myosin II complex"/>
    <property type="evidence" value="ECO:0007669"/>
    <property type="project" value="TreeGrafter"/>
</dbReference>
<reference evidence="3 4" key="1">
    <citation type="submission" date="2016-04" db="EMBL/GenBank/DDBJ databases">
        <title>A degradative enzymes factory behind the ericoid mycorrhizal symbiosis.</title>
        <authorList>
            <consortium name="DOE Joint Genome Institute"/>
            <person name="Martino E."/>
            <person name="Morin E."/>
            <person name="Grelet G."/>
            <person name="Kuo A."/>
            <person name="Kohler A."/>
            <person name="Daghino S."/>
            <person name="Barry K."/>
            <person name="Choi C."/>
            <person name="Cichocki N."/>
            <person name="Clum A."/>
            <person name="Copeland A."/>
            <person name="Hainaut M."/>
            <person name="Haridas S."/>
            <person name="Labutti K."/>
            <person name="Lindquist E."/>
            <person name="Lipzen A."/>
            <person name="Khouja H.-R."/>
            <person name="Murat C."/>
            <person name="Ohm R."/>
            <person name="Olson A."/>
            <person name="Spatafora J."/>
            <person name="Veneault-Fourrey C."/>
            <person name="Henrissat B."/>
            <person name="Grigoriev I."/>
            <person name="Martin F."/>
            <person name="Perotto S."/>
        </authorList>
    </citation>
    <scope>NUCLEOTIDE SEQUENCE [LARGE SCALE GENOMIC DNA]</scope>
    <source>
        <strain evidence="3 4">E</strain>
    </source>
</reference>
<keyword evidence="2" id="KW-0677">Repeat</keyword>
<evidence type="ECO:0000256" key="2">
    <source>
        <dbReference type="ARBA" id="ARBA00022737"/>
    </source>
</evidence>
<dbReference type="OrthoDB" id="26525at2759"/>
<gene>
    <name evidence="3" type="ORF">K444DRAFT_720818</name>
</gene>
<evidence type="ECO:0000313" key="3">
    <source>
        <dbReference type="EMBL" id="PMD61042.1"/>
    </source>
</evidence>
<dbReference type="Proteomes" id="UP000235371">
    <property type="component" value="Unassembled WGS sequence"/>
</dbReference>
<dbReference type="SUPFAM" id="SSF47473">
    <property type="entry name" value="EF-hand"/>
    <property type="match status" value="1"/>
</dbReference>
<sequence>KPLSPEEIQIFKDLFDSYVTSSSSAALPLFRFADSRPGNITVEEFARVMKESGQNPSDDEVQQIIKELTCIIGFISMMTGGRSRHSAPEPTAPAPGPVPTQAAAVAGDSEAAWKEFDPSLKSSITAAQFRQLMAGLGENVTDAEVDELIGTVDAEDKISCKFSFLFLFLCYRGEQTVKQC</sequence>
<accession>A0A2J6TDH8</accession>
<dbReference type="AlphaFoldDB" id="A0A2J6TDH8"/>
<dbReference type="PANTHER" id="PTHR23048">
    <property type="entry name" value="MYOSIN LIGHT CHAIN 1, 3"/>
    <property type="match status" value="1"/>
</dbReference>
<dbReference type="GeneID" id="36596568"/>
<dbReference type="RefSeq" id="XP_024737946.1">
    <property type="nucleotide sequence ID" value="XM_024888492.1"/>
</dbReference>
<proteinExistence type="predicted"/>
<evidence type="ECO:0000313" key="4">
    <source>
        <dbReference type="Proteomes" id="UP000235371"/>
    </source>
</evidence>
<dbReference type="Gene3D" id="1.10.238.10">
    <property type="entry name" value="EF-hand"/>
    <property type="match status" value="2"/>
</dbReference>
<protein>
    <recommendedName>
        <fullName evidence="1">Calmodulin</fullName>
    </recommendedName>
</protein>
<dbReference type="STRING" id="1095630.A0A2J6TDH8"/>
<dbReference type="PANTHER" id="PTHR23048:SF0">
    <property type="entry name" value="CALMODULIN LIKE 3"/>
    <property type="match status" value="1"/>
</dbReference>
<keyword evidence="4" id="KW-1185">Reference proteome</keyword>
<dbReference type="InParanoid" id="A0A2J6TDH8"/>
<dbReference type="InterPro" id="IPR011992">
    <property type="entry name" value="EF-hand-dom_pair"/>
</dbReference>
<organism evidence="3 4">
    <name type="scientific">Hyaloscypha bicolor E</name>
    <dbReference type="NCBI Taxonomy" id="1095630"/>
    <lineage>
        <taxon>Eukaryota</taxon>
        <taxon>Fungi</taxon>
        <taxon>Dikarya</taxon>
        <taxon>Ascomycota</taxon>
        <taxon>Pezizomycotina</taxon>
        <taxon>Leotiomycetes</taxon>
        <taxon>Helotiales</taxon>
        <taxon>Hyaloscyphaceae</taxon>
        <taxon>Hyaloscypha</taxon>
        <taxon>Hyaloscypha bicolor</taxon>
    </lineage>
</organism>
<dbReference type="EMBL" id="KZ613787">
    <property type="protein sequence ID" value="PMD61042.1"/>
    <property type="molecule type" value="Genomic_DNA"/>
</dbReference>
<feature type="non-terminal residue" evidence="3">
    <location>
        <position position="1"/>
    </location>
</feature>
<name>A0A2J6TDH8_9HELO</name>
<evidence type="ECO:0000256" key="1">
    <source>
        <dbReference type="ARBA" id="ARBA00020786"/>
    </source>
</evidence>